<evidence type="ECO:0000313" key="4">
    <source>
        <dbReference type="Proteomes" id="UP001218188"/>
    </source>
</evidence>
<dbReference type="AlphaFoldDB" id="A0AAD6T7Y5"/>
<keyword evidence="4" id="KW-1185">Reference proteome</keyword>
<proteinExistence type="predicted"/>
<reference evidence="3" key="1">
    <citation type="submission" date="2023-03" db="EMBL/GenBank/DDBJ databases">
        <title>Massive genome expansion in bonnet fungi (Mycena s.s.) driven by repeated elements and novel gene families across ecological guilds.</title>
        <authorList>
            <consortium name="Lawrence Berkeley National Laboratory"/>
            <person name="Harder C.B."/>
            <person name="Miyauchi S."/>
            <person name="Viragh M."/>
            <person name="Kuo A."/>
            <person name="Thoen E."/>
            <person name="Andreopoulos B."/>
            <person name="Lu D."/>
            <person name="Skrede I."/>
            <person name="Drula E."/>
            <person name="Henrissat B."/>
            <person name="Morin E."/>
            <person name="Kohler A."/>
            <person name="Barry K."/>
            <person name="LaButti K."/>
            <person name="Morin E."/>
            <person name="Salamov A."/>
            <person name="Lipzen A."/>
            <person name="Mereny Z."/>
            <person name="Hegedus B."/>
            <person name="Baldrian P."/>
            <person name="Stursova M."/>
            <person name="Weitz H."/>
            <person name="Taylor A."/>
            <person name="Grigoriev I.V."/>
            <person name="Nagy L.G."/>
            <person name="Martin F."/>
            <person name="Kauserud H."/>
        </authorList>
    </citation>
    <scope>NUCLEOTIDE SEQUENCE</scope>
    <source>
        <strain evidence="3">CBHHK200</strain>
    </source>
</reference>
<evidence type="ECO:0000313" key="3">
    <source>
        <dbReference type="EMBL" id="KAJ7039453.1"/>
    </source>
</evidence>
<sequence length="847" mass="91857">MDRKEISDIFFQVGTAYLVQNHPNLLDDVCIWTLKATATLFSILGNPLRSIIAPPVQTPARAQVPTTYANITIHDIPIHPYEYAWAFPLESSPCIAQVAEPPAIAHTDLVWLPPAVSPPKVSGLDEATTDAPLNGPSSPFTAQAYPQSVLMGGALVAALVLGLALRQQFRHRRNGTAPLPQQSDAEVPTASAVNHAKPTQTLTDFLGDIALWGSFSLAILLAFSLLALFVPAPVLVIAALFLPSSPGNAPDRQTAEFWALIGVTDPVLVLRASAQLEEDLRTHIHNFRISPARPAAQFHTPSVTTPSTNQHTPPFLENIGLWGLFSFAILLAFYSLAVFVPAPVPVVIAIVASCFTAKALDPRDAEFWAGAPKNRAKEFWAFADAPSTVPSSARGLAAAEKLMERETPAGPEEVRQRGALFGDLFIGHRHSELRGKEELAAVLYGRHCAKSPTHSACAPASSSLWNRSSGQNTSARRIRVARANLTMHAKCTRGHIPPTQVLASSHQLVKSRWAKDVAAFALHRASTAFAPQIVVHIAPRYQSTSALAVRGHVICSEGLGRRDPDARASKRPRWAFVARDATHTLYILSHCITDSVTTFKHLPSFDKDYFDLHGHCNPPPSHPVPILSIRRPTPSHQCSRFQARGTLPLPLNLIRCVRFHVHLASPSASTPTSVFASCSPIPIDLRARACPQGREEVRCVRALCMARTSSMPMSTTRRRRRSRSRASPPEVLCDGCAGDDSTPAARARGRPYPSLCSPWTQTWTRRGGSVSVGWIGAAVRKEALGAGVAAVDETHTNQYCVFGKEKERVRTGGGGSSSALRLRHLLLERPTALDALRLFAASEKKKC</sequence>
<name>A0AAD6T7Y5_9AGAR</name>
<keyword evidence="2" id="KW-0812">Transmembrane</keyword>
<feature type="transmembrane region" description="Helical" evidence="2">
    <location>
        <begin position="319"/>
        <end position="340"/>
    </location>
</feature>
<comment type="caution">
    <text evidence="3">The sequence shown here is derived from an EMBL/GenBank/DDBJ whole genome shotgun (WGS) entry which is preliminary data.</text>
</comment>
<keyword evidence="2" id="KW-1133">Transmembrane helix</keyword>
<feature type="region of interest" description="Disordered" evidence="1">
    <location>
        <begin position="710"/>
        <end position="729"/>
    </location>
</feature>
<dbReference type="Proteomes" id="UP001218188">
    <property type="component" value="Unassembled WGS sequence"/>
</dbReference>
<keyword evidence="2" id="KW-0472">Membrane</keyword>
<feature type="transmembrane region" description="Helical" evidence="2">
    <location>
        <begin position="217"/>
        <end position="242"/>
    </location>
</feature>
<gene>
    <name evidence="3" type="ORF">C8F04DRAFT_1392485</name>
</gene>
<accession>A0AAD6T7Y5</accession>
<protein>
    <submittedName>
        <fullName evidence="3">Uncharacterized protein</fullName>
    </submittedName>
</protein>
<feature type="transmembrane region" description="Helical" evidence="2">
    <location>
        <begin position="144"/>
        <end position="165"/>
    </location>
</feature>
<evidence type="ECO:0000256" key="2">
    <source>
        <dbReference type="SAM" id="Phobius"/>
    </source>
</evidence>
<organism evidence="3 4">
    <name type="scientific">Mycena alexandri</name>
    <dbReference type="NCBI Taxonomy" id="1745969"/>
    <lineage>
        <taxon>Eukaryota</taxon>
        <taxon>Fungi</taxon>
        <taxon>Dikarya</taxon>
        <taxon>Basidiomycota</taxon>
        <taxon>Agaricomycotina</taxon>
        <taxon>Agaricomycetes</taxon>
        <taxon>Agaricomycetidae</taxon>
        <taxon>Agaricales</taxon>
        <taxon>Marasmiineae</taxon>
        <taxon>Mycenaceae</taxon>
        <taxon>Mycena</taxon>
    </lineage>
</organism>
<evidence type="ECO:0000256" key="1">
    <source>
        <dbReference type="SAM" id="MobiDB-lite"/>
    </source>
</evidence>
<dbReference type="EMBL" id="JARJCM010000027">
    <property type="protein sequence ID" value="KAJ7039453.1"/>
    <property type="molecule type" value="Genomic_DNA"/>
</dbReference>